<dbReference type="InterPro" id="IPR052157">
    <property type="entry name" value="BCAA_transport_permease"/>
</dbReference>
<dbReference type="Pfam" id="PF02653">
    <property type="entry name" value="BPD_transp_2"/>
    <property type="match status" value="1"/>
</dbReference>
<dbReference type="OrthoDB" id="9807115at2"/>
<keyword evidence="12" id="KW-1185">Reference proteome</keyword>
<dbReference type="PANTHER" id="PTHR11795:SF371">
    <property type="entry name" value="HIGH-AFFINITY BRANCHED-CHAIN AMINO ACID TRANSPORT SYSTEM PERMEASE PROTEIN LIVH"/>
    <property type="match status" value="1"/>
</dbReference>
<evidence type="ECO:0000256" key="4">
    <source>
        <dbReference type="ARBA" id="ARBA00022519"/>
    </source>
</evidence>
<proteinExistence type="inferred from homology"/>
<dbReference type="RefSeq" id="WP_089201259.1">
    <property type="nucleotide sequence ID" value="NZ_NHRJ02000014.1"/>
</dbReference>
<comment type="similarity">
    <text evidence="9">Belongs to the binding-protein-dependent transport system permease family. LivHM subfamily.</text>
</comment>
<dbReference type="GO" id="GO:0042941">
    <property type="term" value="P:D-alanine transmembrane transport"/>
    <property type="evidence" value="ECO:0007669"/>
    <property type="project" value="TreeGrafter"/>
</dbReference>
<dbReference type="InterPro" id="IPR001851">
    <property type="entry name" value="ABC_transp_permease"/>
</dbReference>
<evidence type="ECO:0000313" key="12">
    <source>
        <dbReference type="Proteomes" id="UP000214746"/>
    </source>
</evidence>
<evidence type="ECO:0000313" key="11">
    <source>
        <dbReference type="EMBL" id="PZE19713.1"/>
    </source>
</evidence>
<evidence type="ECO:0000256" key="2">
    <source>
        <dbReference type="ARBA" id="ARBA00022448"/>
    </source>
</evidence>
<dbReference type="GO" id="GO:0005886">
    <property type="term" value="C:plasma membrane"/>
    <property type="evidence" value="ECO:0007669"/>
    <property type="project" value="UniProtKB-SubCell"/>
</dbReference>
<evidence type="ECO:0000256" key="6">
    <source>
        <dbReference type="ARBA" id="ARBA00022970"/>
    </source>
</evidence>
<dbReference type="GO" id="GO:0015808">
    <property type="term" value="P:L-alanine transport"/>
    <property type="evidence" value="ECO:0007669"/>
    <property type="project" value="TreeGrafter"/>
</dbReference>
<feature type="transmembrane region" description="Helical" evidence="10">
    <location>
        <begin position="226"/>
        <end position="253"/>
    </location>
</feature>
<dbReference type="GO" id="GO:0015192">
    <property type="term" value="F:L-phenylalanine transmembrane transporter activity"/>
    <property type="evidence" value="ECO:0007669"/>
    <property type="project" value="TreeGrafter"/>
</dbReference>
<evidence type="ECO:0000256" key="7">
    <source>
        <dbReference type="ARBA" id="ARBA00022989"/>
    </source>
</evidence>
<comment type="caution">
    <text evidence="11">The sequence shown here is derived from an EMBL/GenBank/DDBJ whole genome shotgun (WGS) entry which is preliminary data.</text>
</comment>
<keyword evidence="2" id="KW-0813">Transport</keyword>
<feature type="transmembrane region" description="Helical" evidence="10">
    <location>
        <begin position="63"/>
        <end position="81"/>
    </location>
</feature>
<keyword evidence="8 10" id="KW-0472">Membrane</keyword>
<dbReference type="Proteomes" id="UP000214746">
    <property type="component" value="Unassembled WGS sequence"/>
</dbReference>
<comment type="subcellular location">
    <subcellularLocation>
        <location evidence="1">Cell membrane</location>
        <topology evidence="1">Multi-pass membrane protein</topology>
    </subcellularLocation>
</comment>
<feature type="transmembrane region" description="Helical" evidence="10">
    <location>
        <begin position="15"/>
        <end position="33"/>
    </location>
</feature>
<dbReference type="EMBL" id="NHRJ02000014">
    <property type="protein sequence ID" value="PZE19713.1"/>
    <property type="molecule type" value="Genomic_DNA"/>
</dbReference>
<feature type="transmembrane region" description="Helical" evidence="10">
    <location>
        <begin position="265"/>
        <end position="283"/>
    </location>
</feature>
<evidence type="ECO:0000256" key="8">
    <source>
        <dbReference type="ARBA" id="ARBA00023136"/>
    </source>
</evidence>
<evidence type="ECO:0000256" key="1">
    <source>
        <dbReference type="ARBA" id="ARBA00004651"/>
    </source>
</evidence>
<name>A0A2W1NL30_PAEXE</name>
<feature type="transmembrane region" description="Helical" evidence="10">
    <location>
        <begin position="187"/>
        <end position="214"/>
    </location>
</feature>
<dbReference type="GO" id="GO:1903806">
    <property type="term" value="P:L-isoleucine import across plasma membrane"/>
    <property type="evidence" value="ECO:0007669"/>
    <property type="project" value="TreeGrafter"/>
</dbReference>
<feature type="transmembrane region" description="Helical" evidence="10">
    <location>
        <begin position="93"/>
        <end position="114"/>
    </location>
</feature>
<accession>A0A2W1NL30</accession>
<feature type="transmembrane region" description="Helical" evidence="10">
    <location>
        <begin position="134"/>
        <end position="158"/>
    </location>
</feature>
<keyword evidence="5 10" id="KW-0812">Transmembrane</keyword>
<evidence type="ECO:0000256" key="9">
    <source>
        <dbReference type="ARBA" id="ARBA00037998"/>
    </source>
</evidence>
<protein>
    <submittedName>
        <fullName evidence="11">Branched-chain amino acid ABC transporter permease</fullName>
    </submittedName>
</protein>
<evidence type="ECO:0000256" key="10">
    <source>
        <dbReference type="SAM" id="Phobius"/>
    </source>
</evidence>
<dbReference type="AlphaFoldDB" id="A0A2W1NL30"/>
<evidence type="ECO:0000256" key="5">
    <source>
        <dbReference type="ARBA" id="ARBA00022692"/>
    </source>
</evidence>
<reference evidence="11" key="1">
    <citation type="submission" date="2018-06" db="EMBL/GenBank/DDBJ databases">
        <title>Paenibacillus xerothermodurans sp. nov. an extremely dry heat resistant spore forming bacterium isolated from the soil of Cape Canaveral, Florida.</title>
        <authorList>
            <person name="Seuylemezian A."/>
            <person name="Kaur N."/>
            <person name="Patil P."/>
            <person name="Patil P."/>
            <person name="Mayilraj S."/>
            <person name="Vaishampayan P."/>
        </authorList>
    </citation>
    <scope>NUCLEOTIDE SEQUENCE [LARGE SCALE GENOMIC DNA]</scope>
    <source>
        <strain evidence="11">ATCC 27380</strain>
    </source>
</reference>
<keyword evidence="4" id="KW-0997">Cell inner membrane</keyword>
<dbReference type="PANTHER" id="PTHR11795">
    <property type="entry name" value="BRANCHED-CHAIN AMINO ACID TRANSPORT SYSTEM PERMEASE PROTEIN LIVH"/>
    <property type="match status" value="1"/>
</dbReference>
<organism evidence="11 12">
    <name type="scientific">Paenibacillus xerothermodurans</name>
    <dbReference type="NCBI Taxonomy" id="1977292"/>
    <lineage>
        <taxon>Bacteria</taxon>
        <taxon>Bacillati</taxon>
        <taxon>Bacillota</taxon>
        <taxon>Bacilli</taxon>
        <taxon>Bacillales</taxon>
        <taxon>Paenibacillaceae</taxon>
        <taxon>Paenibacillus</taxon>
    </lineage>
</organism>
<dbReference type="GO" id="GO:0005304">
    <property type="term" value="F:L-valine transmembrane transporter activity"/>
    <property type="evidence" value="ECO:0007669"/>
    <property type="project" value="TreeGrafter"/>
</dbReference>
<keyword evidence="3" id="KW-1003">Cell membrane</keyword>
<sequence length="287" mass="29865">MIWQQLFNGLTVGSTYSLIAIGYTLIFGVLRIINMAHGQIFIFGSLVGLSVTVNSGLPIGVAFPVAVIISALLGLGLEFAALRPLRKKNVPHLASLISTIGFAILMEELTHVFFGADSRPVPAVGATVLQLGPIQMRTADLIIIGTSLCLMVVLHYWIQKTKMGKALRATAENVETAGILGINTNAVIIMTVMIASGLGGIAGMLIGVAYSALIPTMGLTLGFKGLAALILGGVGSIPGAMVCGVIIGMSEVLAVAYGDSSYRDAVAFGMIIIILLVRPQGLFGQKA</sequence>
<evidence type="ECO:0000256" key="3">
    <source>
        <dbReference type="ARBA" id="ARBA00022475"/>
    </source>
</evidence>
<keyword evidence="7 10" id="KW-1133">Transmembrane helix</keyword>
<gene>
    <name evidence="11" type="ORF">CBW46_017445</name>
</gene>
<dbReference type="GO" id="GO:0015188">
    <property type="term" value="F:L-isoleucine transmembrane transporter activity"/>
    <property type="evidence" value="ECO:0007669"/>
    <property type="project" value="TreeGrafter"/>
</dbReference>
<dbReference type="CDD" id="cd06582">
    <property type="entry name" value="TM_PBP1_LivH_like"/>
    <property type="match status" value="1"/>
</dbReference>
<dbReference type="GO" id="GO:0015190">
    <property type="term" value="F:L-leucine transmembrane transporter activity"/>
    <property type="evidence" value="ECO:0007669"/>
    <property type="project" value="TreeGrafter"/>
</dbReference>
<keyword evidence="6" id="KW-0029">Amino-acid transport</keyword>